<dbReference type="GO" id="GO:0016787">
    <property type="term" value="F:hydrolase activity"/>
    <property type="evidence" value="ECO:0007669"/>
    <property type="project" value="UniProtKB-KW"/>
</dbReference>
<dbReference type="Pfam" id="PF00561">
    <property type="entry name" value="Abhydrolase_1"/>
    <property type="match status" value="1"/>
</dbReference>
<protein>
    <submittedName>
        <fullName evidence="3">Alpha/beta fold hydrolase</fullName>
    </submittedName>
</protein>
<proteinExistence type="predicted"/>
<evidence type="ECO:0000313" key="3">
    <source>
        <dbReference type="EMBL" id="MFC4594592.1"/>
    </source>
</evidence>
<dbReference type="Gene3D" id="3.40.50.1820">
    <property type="entry name" value="alpha/beta hydrolase"/>
    <property type="match status" value="1"/>
</dbReference>
<dbReference type="RefSeq" id="WP_380804495.1">
    <property type="nucleotide sequence ID" value="NZ_JBHSFZ010000020.1"/>
</dbReference>
<gene>
    <name evidence="3" type="ORF">ACFO3E_10400</name>
</gene>
<feature type="domain" description="AB hydrolase-1" evidence="2">
    <location>
        <begin position="27"/>
        <end position="128"/>
    </location>
</feature>
<dbReference type="PANTHER" id="PTHR43798:SF31">
    <property type="entry name" value="AB HYDROLASE SUPERFAMILY PROTEIN YCLE"/>
    <property type="match status" value="1"/>
</dbReference>
<dbReference type="PANTHER" id="PTHR43798">
    <property type="entry name" value="MONOACYLGLYCEROL LIPASE"/>
    <property type="match status" value="1"/>
</dbReference>
<organism evidence="3 4">
    <name type="scientific">Sphingobium tyrosinilyticum</name>
    <dbReference type="NCBI Taxonomy" id="2715436"/>
    <lineage>
        <taxon>Bacteria</taxon>
        <taxon>Pseudomonadati</taxon>
        <taxon>Pseudomonadota</taxon>
        <taxon>Alphaproteobacteria</taxon>
        <taxon>Sphingomonadales</taxon>
        <taxon>Sphingomonadaceae</taxon>
        <taxon>Sphingobium</taxon>
    </lineage>
</organism>
<evidence type="ECO:0000313" key="4">
    <source>
        <dbReference type="Proteomes" id="UP001595957"/>
    </source>
</evidence>
<dbReference type="SUPFAM" id="SSF53474">
    <property type="entry name" value="alpha/beta-Hydrolases"/>
    <property type="match status" value="1"/>
</dbReference>
<keyword evidence="4" id="KW-1185">Reference proteome</keyword>
<evidence type="ECO:0000256" key="1">
    <source>
        <dbReference type="ARBA" id="ARBA00022801"/>
    </source>
</evidence>
<dbReference type="InterPro" id="IPR050266">
    <property type="entry name" value="AB_hydrolase_sf"/>
</dbReference>
<comment type="caution">
    <text evidence="3">The sequence shown here is derived from an EMBL/GenBank/DDBJ whole genome shotgun (WGS) entry which is preliminary data.</text>
</comment>
<dbReference type="InterPro" id="IPR000073">
    <property type="entry name" value="AB_hydrolase_1"/>
</dbReference>
<keyword evidence="1 3" id="KW-0378">Hydrolase</keyword>
<accession>A0ABV9F127</accession>
<name>A0ABV9F127_9SPHN</name>
<dbReference type="InterPro" id="IPR029058">
    <property type="entry name" value="AB_hydrolase_fold"/>
</dbReference>
<reference evidence="4" key="1">
    <citation type="journal article" date="2019" name="Int. J. Syst. Evol. Microbiol.">
        <title>The Global Catalogue of Microorganisms (GCM) 10K type strain sequencing project: providing services to taxonomists for standard genome sequencing and annotation.</title>
        <authorList>
            <consortium name="The Broad Institute Genomics Platform"/>
            <consortium name="The Broad Institute Genome Sequencing Center for Infectious Disease"/>
            <person name="Wu L."/>
            <person name="Ma J."/>
        </authorList>
    </citation>
    <scope>NUCLEOTIDE SEQUENCE [LARGE SCALE GENOMIC DNA]</scope>
    <source>
        <strain evidence="4">NBRC 103632</strain>
    </source>
</reference>
<dbReference type="EMBL" id="JBHSFZ010000020">
    <property type="protein sequence ID" value="MFC4594592.1"/>
    <property type="molecule type" value="Genomic_DNA"/>
</dbReference>
<dbReference type="Proteomes" id="UP001595957">
    <property type="component" value="Unassembled WGS sequence"/>
</dbReference>
<evidence type="ECO:0000259" key="2">
    <source>
        <dbReference type="Pfam" id="PF00561"/>
    </source>
</evidence>
<sequence>MPIKKAYVDTSDGQIHYRYCEGGEGIPILFFHMTASSSACFESLMAHLDGFCPMYAFDLPHYGQSFTPTTEPSYEYVAQIVTEAIDALGIGRFHCFGHHGGTNVSAQLAADHPDRVASIMLSGVTYPTMEESARNSAFIYDNPPDIRGSQAITAWTRVVTDCDTSPPVEPSEPFVPVPAEIYHRELIDTLRAGTDWHWGYRAVFKHNMPEVLGKASCPILLIVGRRDLVFFWHERAKKALPDAKVVERDGHGSYYCTYAGDDCAPFLRDFINGLDNVGAR</sequence>